<dbReference type="EMBL" id="CP104003">
    <property type="protein sequence ID" value="UWM55789.1"/>
    <property type="molecule type" value="Genomic_DNA"/>
</dbReference>
<keyword evidence="1" id="KW-0812">Transmembrane</keyword>
<dbReference type="RefSeq" id="WP_260594900.1">
    <property type="nucleotide sequence ID" value="NZ_CP104003.1"/>
</dbReference>
<protein>
    <submittedName>
        <fullName evidence="2">DUF456 domain-containing protein</fullName>
    </submittedName>
</protein>
<proteinExistence type="predicted"/>
<keyword evidence="1" id="KW-1133">Transmembrane helix</keyword>
<dbReference type="KEGG" id="ssai:N0B31_05755"/>
<name>A0A9E7UCG7_9EURY</name>
<reference evidence="2" key="1">
    <citation type="submission" date="2022-09" db="EMBL/GenBank/DDBJ databases">
        <title>Diverse halophilic archaea isolated from saline environments.</title>
        <authorList>
            <person name="Cui H.-L."/>
        </authorList>
    </citation>
    <scope>NUCLEOTIDE SEQUENCE</scope>
    <source>
        <strain evidence="2">ZS-35-S2</strain>
    </source>
</reference>
<evidence type="ECO:0000313" key="3">
    <source>
        <dbReference type="Proteomes" id="UP001057580"/>
    </source>
</evidence>
<gene>
    <name evidence="2" type="ORF">N0B31_05755</name>
</gene>
<dbReference type="Pfam" id="PF04306">
    <property type="entry name" value="DUF456"/>
    <property type="match status" value="1"/>
</dbReference>
<feature type="transmembrane region" description="Helical" evidence="1">
    <location>
        <begin position="75"/>
        <end position="98"/>
    </location>
</feature>
<evidence type="ECO:0000256" key="1">
    <source>
        <dbReference type="SAM" id="Phobius"/>
    </source>
</evidence>
<dbReference type="InterPro" id="IPR007403">
    <property type="entry name" value="DUF456"/>
</dbReference>
<feature type="transmembrane region" description="Helical" evidence="1">
    <location>
        <begin position="150"/>
        <end position="183"/>
    </location>
</feature>
<organism evidence="2 3">
    <name type="scientific">Salinirubellus salinus</name>
    <dbReference type="NCBI Taxonomy" id="1364945"/>
    <lineage>
        <taxon>Archaea</taxon>
        <taxon>Methanobacteriati</taxon>
        <taxon>Methanobacteriota</taxon>
        <taxon>Stenosarchaea group</taxon>
        <taxon>Halobacteria</taxon>
        <taxon>Halobacteriales</taxon>
        <taxon>Natronomonadaceae</taxon>
        <taxon>Salinirubellus</taxon>
    </lineage>
</organism>
<dbReference type="AlphaFoldDB" id="A0A9E7UCG7"/>
<accession>A0A9E7UCG7</accession>
<dbReference type="Proteomes" id="UP001057580">
    <property type="component" value="Chromosome"/>
</dbReference>
<evidence type="ECO:0000313" key="2">
    <source>
        <dbReference type="EMBL" id="UWM55789.1"/>
    </source>
</evidence>
<dbReference type="GeneID" id="74941907"/>
<feature type="transmembrane region" description="Helical" evidence="1">
    <location>
        <begin position="30"/>
        <end position="63"/>
    </location>
</feature>
<keyword evidence="3" id="KW-1185">Reference proteome</keyword>
<keyword evidence="1" id="KW-0472">Membrane</keyword>
<sequence length="184" mass="18096">MTPLVGVGLPLAVRSVPGLPAELFGFETALLLAVALCVLGVVGSVVPLLPGAGLSLVGVGLYWWSTGYTDPGPFVLVLLVGVGLTALVVDFFGGALTARAGGASLKTTAVAAAVGLPLVFVAGPVGLLLGIAGTVFLLELRESEDLEASARVAAVATVGVLASAVMQALLTATVLVGLLLAVAV</sequence>
<feature type="transmembrane region" description="Helical" evidence="1">
    <location>
        <begin position="110"/>
        <end position="138"/>
    </location>
</feature>